<dbReference type="SMR" id="A0A069Q0R4"/>
<dbReference type="Proteomes" id="UP000644192">
    <property type="component" value="Unassembled WGS sequence"/>
</dbReference>
<evidence type="ECO:0000313" key="11">
    <source>
        <dbReference type="Proteomes" id="UP000433532"/>
    </source>
</evidence>
<reference evidence="5" key="4">
    <citation type="submission" date="2017-05" db="EMBL/GenBank/DDBJ databases">
        <authorList>
            <person name="Song R."/>
            <person name="Chenine A.L."/>
            <person name="Ruprecht R.M."/>
        </authorList>
    </citation>
    <scope>NUCLEOTIDE SEQUENCE [LARGE SCALE GENOMIC DNA]</scope>
    <source>
        <strain evidence="5">S567_C10_BS</strain>
    </source>
</reference>
<reference evidence="7" key="10">
    <citation type="submission" date="2023-10" db="EMBL/GenBank/DDBJ databases">
        <title>Pathogen: clinical or host-associated sample.</title>
        <authorList>
            <person name="Hergert J."/>
            <person name="Casey R."/>
            <person name="Wagner J."/>
            <person name="Young E.L."/>
            <person name="Oakeson K.F."/>
        </authorList>
    </citation>
    <scope>NUCLEOTIDE SEQUENCE</scope>
    <source>
        <strain evidence="7">2021CK-01020</strain>
    </source>
</reference>
<evidence type="ECO:0000313" key="7">
    <source>
        <dbReference type="EMBL" id="WOS75569.1"/>
    </source>
</evidence>
<reference evidence="6 10" key="6">
    <citation type="submission" date="2019-01" db="EMBL/GenBank/DDBJ databases">
        <title>The Pseudomonas aeruginosa pan-genome provides new insights on its population structure, horizontal gene transfer and pathogenicity.</title>
        <authorList>
            <person name="Freschi L."/>
            <person name="Vincent A.T."/>
            <person name="Jeukens J."/>
            <person name="Emond-Rheault J.-G."/>
            <person name="Kukavica-Ibrulj I."/>
            <person name="Dupont M.-J."/>
            <person name="Charette S.J."/>
            <person name="Boyle B."/>
            <person name="Levesque R.C."/>
        </authorList>
    </citation>
    <scope>NUCLEOTIDE SEQUENCE [LARGE SCALE GENOMIC DNA]</scope>
    <source>
        <strain evidence="6 10">PA-W36</strain>
    </source>
</reference>
<dbReference type="InterPro" id="IPR028973">
    <property type="entry name" value="PhnB-like"/>
</dbReference>
<dbReference type="Proteomes" id="UP000045039">
    <property type="component" value="Unassembled WGS sequence"/>
</dbReference>
<dbReference type="Proteomes" id="UP000433532">
    <property type="component" value="Unassembled WGS sequence"/>
</dbReference>
<reference evidence="7" key="9">
    <citation type="submission" date="2023-06" db="EMBL/GenBank/DDBJ databases">
        <authorList>
            <consortium name="Clinical and Environmental Microbiology Branch: Whole genome sequencing antimicrobial resistance pathogens in the healthcare setting"/>
        </authorList>
    </citation>
    <scope>NUCLEOTIDE SEQUENCE</scope>
    <source>
        <strain evidence="7">2021CK-01020</strain>
    </source>
</reference>
<sequence length="137" mass="15086">MQIVPYLIFNGNCREAFSCYHQHLGGTLEAMLPFGDSPECGDIPADWKDKIMHARLVVGSFALMASDNHPAYPYEGIKGCSISLNVDSKAEAERLFNALAEGGSVQMPLGPTFWAASFGMFTDRFGVAWMVNCEQDR</sequence>
<dbReference type="EMBL" id="CVVU01000273">
    <property type="protein sequence ID" value="CRQ10649.1"/>
    <property type="molecule type" value="Genomic_DNA"/>
</dbReference>
<dbReference type="EMBL" id="CP136986">
    <property type="protein sequence ID" value="WOS75569.1"/>
    <property type="molecule type" value="Genomic_DNA"/>
</dbReference>
<evidence type="ECO:0000313" key="10">
    <source>
        <dbReference type="Proteomes" id="UP000284767"/>
    </source>
</evidence>
<dbReference type="AlphaFoldDB" id="A0A069Q0R4"/>
<dbReference type="KEGG" id="paeb:NCGM1900_5218"/>
<dbReference type="EMBL" id="WOAD01000001">
    <property type="protein sequence ID" value="MUI33914.1"/>
    <property type="molecule type" value="Genomic_DNA"/>
</dbReference>
<dbReference type="Proteomes" id="UP000284767">
    <property type="component" value="Unassembled WGS sequence"/>
</dbReference>
<dbReference type="Proteomes" id="UP000194857">
    <property type="component" value="Unassembled WGS sequence"/>
</dbReference>
<evidence type="ECO:0000313" key="2">
    <source>
        <dbReference type="EMBL" id="CRQ10649.1"/>
    </source>
</evidence>
<accession>A0A1S1C041</accession>
<dbReference type="PANTHER" id="PTHR33990">
    <property type="entry name" value="PROTEIN YJDN-RELATED"/>
    <property type="match status" value="1"/>
</dbReference>
<evidence type="ECO:0000313" key="3">
    <source>
        <dbReference type="EMBL" id="MUI33914.1"/>
    </source>
</evidence>
<evidence type="ECO:0000313" key="6">
    <source>
        <dbReference type="EMBL" id="RPM10665.1"/>
    </source>
</evidence>
<dbReference type="OMA" id="LEKQMWG"/>
<dbReference type="PANTHER" id="PTHR33990:SF1">
    <property type="entry name" value="PROTEIN YJDN"/>
    <property type="match status" value="1"/>
</dbReference>
<accession>A0A069Q0R4</accession>
<dbReference type="SUPFAM" id="SSF54593">
    <property type="entry name" value="Glyoxalase/Bleomycin resistance protein/Dihydroxybiphenyl dioxygenase"/>
    <property type="match status" value="1"/>
</dbReference>
<evidence type="ECO:0000313" key="9">
    <source>
        <dbReference type="Proteomes" id="UP000194857"/>
    </source>
</evidence>
<dbReference type="RefSeq" id="WP_003082839.1">
    <property type="nucleotide sequence ID" value="NZ_AP014622.1"/>
</dbReference>
<dbReference type="EMBL" id="NFFZ01000032">
    <property type="protein sequence ID" value="OTI55178.1"/>
    <property type="molecule type" value="Genomic_DNA"/>
</dbReference>
<name>A0A069Q0R4_PSEAI</name>
<reference evidence="6 10" key="5">
    <citation type="submission" date="2017-08" db="EMBL/GenBank/DDBJ databases">
        <authorList>
            <person name="Feschi L."/>
            <person name="Jeukens J."/>
            <person name="Emond-Rheault J.-G."/>
            <person name="Kukavica-Ibrulj I."/>
            <person name="Boyle B."/>
            <person name="Levesque R.C."/>
        </authorList>
    </citation>
    <scope>NUCLEOTIDE SEQUENCE [LARGE SCALE GENOMIC DNA]</scope>
    <source>
        <strain evidence="6 10">PA-W36</strain>
    </source>
</reference>
<protein>
    <submittedName>
        <fullName evidence="5">VOC family protein</fullName>
    </submittedName>
</protein>
<reference evidence="4" key="8">
    <citation type="submission" date="2020-01" db="EMBL/GenBank/DDBJ databases">
        <title>Bacteria Cultured from War Wounds Associated with the Conflict in Eastern Ukraine.</title>
        <authorList>
            <person name="Snesrud E."/>
            <person name="Galac M.R."/>
            <person name="Mc Gann P."/>
            <person name="Valentine K."/>
            <person name="Viacheslav K."/>
        </authorList>
    </citation>
    <scope>NUCLEOTIDE SEQUENCE</scope>
    <source>
        <strain evidence="4">VNMU148</strain>
    </source>
</reference>
<dbReference type="InterPro" id="IPR029068">
    <property type="entry name" value="Glyas_Bleomycin-R_OHBP_Dase"/>
</dbReference>
<evidence type="ECO:0000313" key="4">
    <source>
        <dbReference type="EMBL" id="MZZ11949.1"/>
    </source>
</evidence>
<dbReference type="EMBL" id="WXZT01000003">
    <property type="protein sequence ID" value="MZZ11949.1"/>
    <property type="molecule type" value="Genomic_DNA"/>
</dbReference>
<dbReference type="Gene3D" id="3.10.180.10">
    <property type="entry name" value="2,3-Dihydroxybiphenyl 1,2-Dioxygenase, domain 1"/>
    <property type="match status" value="1"/>
</dbReference>
<dbReference type="InterPro" id="IPR004360">
    <property type="entry name" value="Glyas_Fos-R_dOase_dom"/>
</dbReference>
<dbReference type="Proteomes" id="UP001297540">
    <property type="component" value="Chromosome"/>
</dbReference>
<evidence type="ECO:0000313" key="5">
    <source>
        <dbReference type="EMBL" id="OTI55178.1"/>
    </source>
</evidence>
<gene>
    <name evidence="5" type="ORF">CAZ10_34880</name>
    <name evidence="3" type="ORF">GNQ48_02770</name>
    <name evidence="4" type="ORF">GUL26_06800</name>
    <name evidence="6" type="ORF">IPC1295_23445</name>
    <name evidence="7" type="ORF">L4V69_24030</name>
    <name evidence="2" type="ORF">PAERUG_P19_London_7_VIM_2_05_10_06763</name>
</gene>
<reference evidence="9" key="3">
    <citation type="submission" date="2017-05" db="EMBL/GenBank/DDBJ databases">
        <authorList>
            <person name="Giani T."/>
            <person name="Arena F."/>
            <person name="Pollini S."/>
            <person name="Di Pilato V."/>
            <person name="D'Andrea M.M."/>
            <person name="Henrici De Angelis L."/>
            <person name="Bassetti M."/>
            <person name="Rossolini G.M."/>
        </authorList>
    </citation>
    <scope>NUCLEOTIDE SEQUENCE [LARGE SCALE GENOMIC DNA]</scope>
    <source>
        <strain evidence="9">S567_C10_BS</strain>
    </source>
</reference>
<evidence type="ECO:0000313" key="8">
    <source>
        <dbReference type="Proteomes" id="UP000045039"/>
    </source>
</evidence>
<dbReference type="Pfam" id="PF00903">
    <property type="entry name" value="Glyoxalase"/>
    <property type="match status" value="1"/>
</dbReference>
<reference evidence="2" key="1">
    <citation type="submission" date="2015-06" db="EMBL/GenBank/DDBJ databases">
        <authorList>
            <person name="Radhakrishnan R."/>
            <person name="Underwood A."/>
            <person name="Al-Shahib A."/>
        </authorList>
    </citation>
    <scope>NUCLEOTIDE SEQUENCE</scope>
    <source>
        <strain evidence="2">P19_London_7_VIM_2_05_10</strain>
    </source>
</reference>
<proteinExistence type="predicted"/>
<evidence type="ECO:0000259" key="1">
    <source>
        <dbReference type="Pfam" id="PF00903"/>
    </source>
</evidence>
<reference evidence="8" key="2">
    <citation type="submission" date="2015-06" db="EMBL/GenBank/DDBJ databases">
        <authorList>
            <person name="Radhakrishnan Rajesh"/>
            <person name="Underwood Anthony"/>
            <person name="Al-Shahib Ali"/>
        </authorList>
    </citation>
    <scope>NUCLEOTIDE SEQUENCE [LARGE SCALE GENOMIC DNA]</scope>
    <source>
        <strain evidence="8">P19_London_7_VIM_2_05_10</strain>
    </source>
</reference>
<organism evidence="5 9">
    <name type="scientific">Pseudomonas aeruginosa</name>
    <dbReference type="NCBI Taxonomy" id="287"/>
    <lineage>
        <taxon>Bacteria</taxon>
        <taxon>Pseudomonadati</taxon>
        <taxon>Pseudomonadota</taxon>
        <taxon>Gammaproteobacteria</taxon>
        <taxon>Pseudomonadales</taxon>
        <taxon>Pseudomonadaceae</taxon>
        <taxon>Pseudomonas</taxon>
    </lineage>
</organism>
<reference evidence="3 11" key="7">
    <citation type="submission" date="2019-11" db="EMBL/GenBank/DDBJ databases">
        <title>Genomes of ocular Pseudomonas aeruginosa isolates.</title>
        <authorList>
            <person name="Khan M."/>
            <person name="Rice S.A."/>
            <person name="Willcox M.D.P."/>
            <person name="Stapleton F."/>
        </authorList>
    </citation>
    <scope>NUCLEOTIDE SEQUENCE [LARGE SCALE GENOMIC DNA]</scope>
    <source>
        <strain evidence="3 11">PA221</strain>
    </source>
</reference>
<feature type="domain" description="Glyoxalase/fosfomycin resistance/dioxygenase" evidence="1">
    <location>
        <begin position="3"/>
        <end position="131"/>
    </location>
</feature>
<dbReference type="CDD" id="cd06588">
    <property type="entry name" value="PhnB_like"/>
    <property type="match status" value="1"/>
</dbReference>
<dbReference type="EMBL" id="NSNE01000015">
    <property type="protein sequence ID" value="RPM10665.1"/>
    <property type="molecule type" value="Genomic_DNA"/>
</dbReference>